<dbReference type="GeneID" id="38124659"/>
<dbReference type="AlphaFoldDB" id="A0A397HC31"/>
<keyword evidence="3" id="KW-1185">Reference proteome</keyword>
<dbReference type="InterPro" id="IPR053137">
    <property type="entry name" value="NLR-like"/>
</dbReference>
<accession>A0A397HC31</accession>
<gene>
    <name evidence="2" type="ORF">CDV56_102685</name>
</gene>
<dbReference type="PANTHER" id="PTHR46082:SF6">
    <property type="entry name" value="AAA+ ATPASE DOMAIN-CONTAINING PROTEIN-RELATED"/>
    <property type="match status" value="1"/>
</dbReference>
<dbReference type="InterPro" id="IPR035994">
    <property type="entry name" value="Nucleoside_phosphorylase_sf"/>
</dbReference>
<dbReference type="SUPFAM" id="SSF53167">
    <property type="entry name" value="Purine and uridine phosphorylases"/>
    <property type="match status" value="1"/>
</dbReference>
<dbReference type="STRING" id="41047.A0A397HC31"/>
<dbReference type="Proteomes" id="UP000215305">
    <property type="component" value="Unassembled WGS sequence"/>
</dbReference>
<proteinExistence type="predicted"/>
<reference evidence="2" key="1">
    <citation type="submission" date="2018-08" db="EMBL/GenBank/DDBJ databases">
        <title>Draft genome sequence of azole-resistant Aspergillus thermomutatus (Neosartorya pseudofischeri) strain HMR AF 39, isolated from a human nasal aspirate.</title>
        <authorList>
            <person name="Parent-Michaud M."/>
            <person name="Dufresne P.J."/>
            <person name="Fournier E."/>
            <person name="Martineau C."/>
            <person name="Moreira S."/>
            <person name="Perkins V."/>
            <person name="De Repentigny L."/>
            <person name="Dufresne S.F."/>
        </authorList>
    </citation>
    <scope>NUCLEOTIDE SEQUENCE [LARGE SCALE GENOMIC DNA]</scope>
    <source>
        <strain evidence="2">HMR AF 39</strain>
    </source>
</reference>
<dbReference type="Gene3D" id="3.40.50.1580">
    <property type="entry name" value="Nucleoside phosphorylase domain"/>
    <property type="match status" value="1"/>
</dbReference>
<evidence type="ECO:0000313" key="2">
    <source>
        <dbReference type="EMBL" id="RHZ59244.1"/>
    </source>
</evidence>
<dbReference type="GO" id="GO:0009116">
    <property type="term" value="P:nucleoside metabolic process"/>
    <property type="evidence" value="ECO:0007669"/>
    <property type="project" value="InterPro"/>
</dbReference>
<evidence type="ECO:0000313" key="3">
    <source>
        <dbReference type="Proteomes" id="UP000215305"/>
    </source>
</evidence>
<name>A0A397HC31_ASPTH</name>
<organism evidence="2 3">
    <name type="scientific">Aspergillus thermomutatus</name>
    <name type="common">Neosartorya pseudofischeri</name>
    <dbReference type="NCBI Taxonomy" id="41047"/>
    <lineage>
        <taxon>Eukaryota</taxon>
        <taxon>Fungi</taxon>
        <taxon>Dikarya</taxon>
        <taxon>Ascomycota</taxon>
        <taxon>Pezizomycotina</taxon>
        <taxon>Eurotiomycetes</taxon>
        <taxon>Eurotiomycetidae</taxon>
        <taxon>Eurotiales</taxon>
        <taxon>Aspergillaceae</taxon>
        <taxon>Aspergillus</taxon>
        <taxon>Aspergillus subgen. Fumigati</taxon>
    </lineage>
</organism>
<feature type="domain" description="Nucleoside phosphorylase" evidence="1">
    <location>
        <begin position="14"/>
        <end position="320"/>
    </location>
</feature>
<dbReference type="VEuPathDB" id="FungiDB:CDV56_102685"/>
<dbReference type="EMBL" id="NKHU02000062">
    <property type="protein sequence ID" value="RHZ59244.1"/>
    <property type="molecule type" value="Genomic_DNA"/>
</dbReference>
<protein>
    <recommendedName>
        <fullName evidence="1">Nucleoside phosphorylase domain-containing protein</fullName>
    </recommendedName>
</protein>
<dbReference type="InterPro" id="IPR000845">
    <property type="entry name" value="Nucleoside_phosphorylase_d"/>
</dbReference>
<comment type="caution">
    <text evidence="2">The sequence shown here is derived from an EMBL/GenBank/DDBJ whole genome shotgun (WGS) entry which is preliminary data.</text>
</comment>
<dbReference type="PANTHER" id="PTHR46082">
    <property type="entry name" value="ATP/GTP-BINDING PROTEIN-RELATED"/>
    <property type="match status" value="1"/>
</dbReference>
<dbReference type="GO" id="GO:0003824">
    <property type="term" value="F:catalytic activity"/>
    <property type="evidence" value="ECO:0007669"/>
    <property type="project" value="InterPro"/>
</dbReference>
<dbReference type="Pfam" id="PF01048">
    <property type="entry name" value="PNP_UDP_1"/>
    <property type="match status" value="1"/>
</dbReference>
<sequence length="357" mass="39073">MPSKSNPRRSDFEVGILAALALEAQAARGIFDEIYDDETENASAGEDGRATRDTNSYTKGRIGRHEAVLAHIPGMGKVNAANAASSFLSSFTELKLVLLVGICGGVPHGPNGVEIMLGDVIIGKNVIQSDFGRQFPDGFVRKNSVDDNLGKQGPRIRSFITKLESCKQNLEETMSLKLQSLLRKPEFEPLKYPGSSEDKLFLPDYVHKHYNAQTCECSQDGKICSIAKQSSCEELGCSSACLEARKRRQDQPSIHFGSIASGDAVIKSGQHRDKIAHREGVIAIEMEGAGIWEYLPCIVVKGVCDYADSHKNKEWQRYTAAAASAGARAILEQWEATDRPRESGMVSVFPQLIKLQN</sequence>
<dbReference type="OrthoDB" id="1658288at2759"/>
<evidence type="ECO:0000259" key="1">
    <source>
        <dbReference type="Pfam" id="PF01048"/>
    </source>
</evidence>
<dbReference type="RefSeq" id="XP_026615657.1">
    <property type="nucleotide sequence ID" value="XM_026756304.1"/>
</dbReference>